<protein>
    <submittedName>
        <fullName evidence="2">Uncharacterized protein</fullName>
    </submittedName>
</protein>
<evidence type="ECO:0000256" key="1">
    <source>
        <dbReference type="SAM" id="SignalP"/>
    </source>
</evidence>
<organism evidence="2 3">
    <name type="scientific">Catenuloplanes nepalensis</name>
    <dbReference type="NCBI Taxonomy" id="587533"/>
    <lineage>
        <taxon>Bacteria</taxon>
        <taxon>Bacillati</taxon>
        <taxon>Actinomycetota</taxon>
        <taxon>Actinomycetes</taxon>
        <taxon>Micromonosporales</taxon>
        <taxon>Micromonosporaceae</taxon>
        <taxon>Catenuloplanes</taxon>
    </lineage>
</organism>
<evidence type="ECO:0000313" key="3">
    <source>
        <dbReference type="Proteomes" id="UP001240984"/>
    </source>
</evidence>
<accession>A0ABT9MV51</accession>
<proteinExistence type="predicted"/>
<evidence type="ECO:0000313" key="2">
    <source>
        <dbReference type="EMBL" id="MDP9795136.1"/>
    </source>
</evidence>
<dbReference type="RefSeq" id="WP_306830697.1">
    <property type="nucleotide sequence ID" value="NZ_JAUSRA010000001.1"/>
</dbReference>
<keyword evidence="1" id="KW-0732">Signal</keyword>
<gene>
    <name evidence="2" type="ORF">J2S43_003648</name>
</gene>
<sequence length="143" mass="15064">METSSIVRAVKRAGIVAFGAAMVTAGLAAPAMADRDGSFNAGSDFAVSQHTNYGGYIYDRALNQEGNYGPLYFVNSNLHVGDNASSSRNGRSVRIYGYVDSWCGGATVTHLPYGQVSGSVSWGYTALGWANDRFSSHSSATSC</sequence>
<reference evidence="2 3" key="1">
    <citation type="submission" date="2023-07" db="EMBL/GenBank/DDBJ databases">
        <title>Sequencing the genomes of 1000 actinobacteria strains.</title>
        <authorList>
            <person name="Klenk H.-P."/>
        </authorList>
    </citation>
    <scope>NUCLEOTIDE SEQUENCE [LARGE SCALE GENOMIC DNA]</scope>
    <source>
        <strain evidence="2 3">DSM 44710</strain>
    </source>
</reference>
<feature type="chain" id="PRO_5045370353" evidence="1">
    <location>
        <begin position="29"/>
        <end position="143"/>
    </location>
</feature>
<dbReference type="Proteomes" id="UP001240984">
    <property type="component" value="Unassembled WGS sequence"/>
</dbReference>
<feature type="signal peptide" evidence="1">
    <location>
        <begin position="1"/>
        <end position="28"/>
    </location>
</feature>
<dbReference type="EMBL" id="JAUSRA010000001">
    <property type="protein sequence ID" value="MDP9795136.1"/>
    <property type="molecule type" value="Genomic_DNA"/>
</dbReference>
<comment type="caution">
    <text evidence="2">The sequence shown here is derived from an EMBL/GenBank/DDBJ whole genome shotgun (WGS) entry which is preliminary data.</text>
</comment>
<name>A0ABT9MV51_9ACTN</name>
<keyword evidence="3" id="KW-1185">Reference proteome</keyword>